<dbReference type="Gene3D" id="3.40.50.300">
    <property type="entry name" value="P-loop containing nucleotide triphosphate hydrolases"/>
    <property type="match status" value="1"/>
</dbReference>
<dbReference type="SUPFAM" id="SSF52540">
    <property type="entry name" value="P-loop containing nucleoside triphosphate hydrolases"/>
    <property type="match status" value="1"/>
</dbReference>
<dbReference type="InterPro" id="IPR027417">
    <property type="entry name" value="P-loop_NTPase"/>
</dbReference>
<dbReference type="EMBL" id="AFJL02000117">
    <property type="protein sequence ID" value="EMY04655.1"/>
    <property type="molecule type" value="Genomic_DNA"/>
</dbReference>
<keyword evidence="5" id="KW-0472">Membrane</keyword>
<dbReference type="AlphaFoldDB" id="A0A829D6R2"/>
<keyword evidence="3" id="KW-0813">Transport</keyword>
<evidence type="ECO:0000256" key="2">
    <source>
        <dbReference type="ARBA" id="ARBA00005417"/>
    </source>
</evidence>
<evidence type="ECO:0000259" key="6">
    <source>
        <dbReference type="Pfam" id="PF00005"/>
    </source>
</evidence>
<reference evidence="7 8" key="1">
    <citation type="submission" date="2013-02" db="EMBL/GenBank/DDBJ databases">
        <authorList>
            <person name="Harkins D.M."/>
            <person name="Durkin A.S."/>
            <person name="Brinkac L.M."/>
            <person name="Haft D.H."/>
            <person name="Selengut J.D."/>
            <person name="Sanka R."/>
            <person name="DePew J."/>
            <person name="Purushe J."/>
            <person name="Whelen A.C."/>
            <person name="Vinetz J.M."/>
            <person name="Sutton G.G."/>
            <person name="Nierman W.C."/>
            <person name="Fouts D.E."/>
        </authorList>
    </citation>
    <scope>NUCLEOTIDE SEQUENCE [LARGE SCALE GENOMIC DNA]</scope>
    <source>
        <strain evidence="7 8">2002000626</strain>
    </source>
</reference>
<dbReference type="PANTHER" id="PTHR43297">
    <property type="entry name" value="OLIGOPEPTIDE TRANSPORT ATP-BINDING PROTEIN APPD"/>
    <property type="match status" value="1"/>
</dbReference>
<dbReference type="Proteomes" id="UP000012329">
    <property type="component" value="Unassembled WGS sequence"/>
</dbReference>
<evidence type="ECO:0000256" key="4">
    <source>
        <dbReference type="ARBA" id="ARBA00022475"/>
    </source>
</evidence>
<accession>A0A829D6R2</accession>
<evidence type="ECO:0000313" key="8">
    <source>
        <dbReference type="Proteomes" id="UP000012329"/>
    </source>
</evidence>
<keyword evidence="4" id="KW-1003">Cell membrane</keyword>
<evidence type="ECO:0000256" key="5">
    <source>
        <dbReference type="ARBA" id="ARBA00023136"/>
    </source>
</evidence>
<proteinExistence type="inferred from homology"/>
<evidence type="ECO:0000256" key="1">
    <source>
        <dbReference type="ARBA" id="ARBA00004370"/>
    </source>
</evidence>
<name>A0A829D6R2_LEPIR</name>
<comment type="caution">
    <text evidence="7">The sequence shown here is derived from an EMBL/GenBank/DDBJ whole genome shotgun (WGS) entry which is preliminary data.</text>
</comment>
<sequence>MNSVAIEISNLKVSTPGCHILKGIDFTLDVGDVHCILGESGSGKSTFASCLLGTTEKELFLRSDRFFLLGQDVRYFTEREWQNVRGKKLR</sequence>
<dbReference type="Pfam" id="PF00005">
    <property type="entry name" value="ABC_tran"/>
    <property type="match status" value="1"/>
</dbReference>
<comment type="similarity">
    <text evidence="2">Belongs to the ABC transporter superfamily.</text>
</comment>
<evidence type="ECO:0000256" key="3">
    <source>
        <dbReference type="ARBA" id="ARBA00022448"/>
    </source>
</evidence>
<dbReference type="GO" id="GO:0016887">
    <property type="term" value="F:ATP hydrolysis activity"/>
    <property type="evidence" value="ECO:0007669"/>
    <property type="project" value="InterPro"/>
</dbReference>
<dbReference type="GO" id="GO:0016020">
    <property type="term" value="C:membrane"/>
    <property type="evidence" value="ECO:0007669"/>
    <property type="project" value="UniProtKB-SubCell"/>
</dbReference>
<feature type="domain" description="ABC transporter" evidence="6">
    <location>
        <begin position="21"/>
        <end position="79"/>
    </location>
</feature>
<dbReference type="InterPro" id="IPR050388">
    <property type="entry name" value="ABC_Ni/Peptide_Import"/>
</dbReference>
<dbReference type="PANTHER" id="PTHR43297:SF9">
    <property type="entry name" value="ABC TRANSPORTER ATP-BINDING PROTEIN"/>
    <property type="match status" value="1"/>
</dbReference>
<comment type="subcellular location">
    <subcellularLocation>
        <location evidence="1">Membrane</location>
    </subcellularLocation>
</comment>
<protein>
    <recommendedName>
        <fullName evidence="6">ABC transporter domain-containing protein</fullName>
    </recommendedName>
</protein>
<gene>
    <name evidence="7" type="ORF">LEP1GSC029_4890</name>
</gene>
<dbReference type="InterPro" id="IPR003439">
    <property type="entry name" value="ABC_transporter-like_ATP-bd"/>
</dbReference>
<dbReference type="GO" id="GO:0005524">
    <property type="term" value="F:ATP binding"/>
    <property type="evidence" value="ECO:0007669"/>
    <property type="project" value="InterPro"/>
</dbReference>
<evidence type="ECO:0000313" key="7">
    <source>
        <dbReference type="EMBL" id="EMY04655.1"/>
    </source>
</evidence>
<organism evidence="7 8">
    <name type="scientific">Leptospira interrogans str. 2002000626</name>
    <dbReference type="NCBI Taxonomy" id="996803"/>
    <lineage>
        <taxon>Bacteria</taxon>
        <taxon>Pseudomonadati</taxon>
        <taxon>Spirochaetota</taxon>
        <taxon>Spirochaetia</taxon>
        <taxon>Leptospirales</taxon>
        <taxon>Leptospiraceae</taxon>
        <taxon>Leptospira</taxon>
    </lineage>
</organism>